<dbReference type="Pfam" id="PF04432">
    <property type="entry name" value="FrhB_FdhB_C"/>
    <property type="match status" value="1"/>
</dbReference>
<reference evidence="3" key="1">
    <citation type="submission" date="2019-11" db="EMBL/GenBank/DDBJ databases">
        <authorList>
            <person name="Feng L."/>
        </authorList>
    </citation>
    <scope>NUCLEOTIDE SEQUENCE</scope>
    <source>
        <strain evidence="3">ECasseliflavusLFYP2</strain>
    </source>
</reference>
<protein>
    <submittedName>
        <fullName evidence="3">Coenzyme F420-reducing hydrogenase subunit beta</fullName>
    </submittedName>
</protein>
<evidence type="ECO:0000259" key="1">
    <source>
        <dbReference type="Pfam" id="PF04422"/>
    </source>
</evidence>
<dbReference type="InterPro" id="IPR045220">
    <property type="entry name" value="FRHB/FDHB/HCAR-like"/>
</dbReference>
<evidence type="ECO:0000313" key="3">
    <source>
        <dbReference type="EMBL" id="VYU54171.1"/>
    </source>
</evidence>
<dbReference type="EMBL" id="CACRTX010000016">
    <property type="protein sequence ID" value="VYU54171.1"/>
    <property type="molecule type" value="Genomic_DNA"/>
</dbReference>
<proteinExistence type="predicted"/>
<dbReference type="AlphaFoldDB" id="A0A6N3FQ14"/>
<organism evidence="3">
    <name type="scientific">Enterococcus casseliflavus</name>
    <name type="common">Enterococcus flavescens</name>
    <dbReference type="NCBI Taxonomy" id="37734"/>
    <lineage>
        <taxon>Bacteria</taxon>
        <taxon>Bacillati</taxon>
        <taxon>Bacillota</taxon>
        <taxon>Bacilli</taxon>
        <taxon>Lactobacillales</taxon>
        <taxon>Enterococcaceae</taxon>
        <taxon>Enterococcus</taxon>
    </lineage>
</organism>
<feature type="domain" description="Coenzyme F420 hydrogenase/dehydrogenase beta subunit N-terminal" evidence="1">
    <location>
        <begin position="98"/>
        <end position="175"/>
    </location>
</feature>
<evidence type="ECO:0000259" key="2">
    <source>
        <dbReference type="Pfam" id="PF04432"/>
    </source>
</evidence>
<name>A0A6N3FQ14_ENTCA</name>
<gene>
    <name evidence="3" type="ORF">ECLFYP2_00497</name>
</gene>
<dbReference type="RefSeq" id="WP_375818723.1">
    <property type="nucleotide sequence ID" value="NZ_CACRTX010000016.1"/>
</dbReference>
<dbReference type="PANTHER" id="PTHR31332">
    <property type="entry name" value="7-HYDROXYMETHYL CHLOROPHYLL A REDUCTASE, CHLOROPLASTIC"/>
    <property type="match status" value="1"/>
</dbReference>
<accession>A0A6N3FQ14</accession>
<sequence>MTDIEKLLSTIVDNGYSFGTGSWSVINEYIKMEFNEYGEYVPTLAKSPELFTEEEIKLLKSVTLQLSNKDESSIGKELFADTPNIKHNQYIGYFLNLYVGHVVEGNFRDNGSSGGFGTWILKELFENGYIDGVIHVTSTNKNEKLFEYTLAKTKEDIIKGAKTKYYPVEFSEVLKLVKKNPGKYAIIGLPSYIMSLRLLSEVEPVLKERIVYTIGLVCGHQKSTKFAEYLAWQCGIKPGKLEEINFRKKLDYLPSDSYGIEVYGEIGGEKKRVTKEMRELSGGNWGIGMFKVNASDFTDDVMNETADLTLGDAWLKEYTKDSDGNNILIVRNPTIQKILDDALKKNAIKLDQVDEKTIYQSQAAHFKHSQDELAYRLYKKVQNNEWVPKKRINPHKDIEFLRRKVQDCRIKITKMAPIYYKEAVQRDDIAYFNLKMKPLISRYSNVYRMIKVKNKLHKLLKGKK</sequence>
<dbReference type="GO" id="GO:0052592">
    <property type="term" value="F:oxidoreductase activity, acting on CH or CH2 groups, with an iron-sulfur protein as acceptor"/>
    <property type="evidence" value="ECO:0007669"/>
    <property type="project" value="TreeGrafter"/>
</dbReference>
<dbReference type="Pfam" id="PF04422">
    <property type="entry name" value="FrhB_FdhB_N"/>
    <property type="match status" value="1"/>
</dbReference>
<dbReference type="InterPro" id="IPR007516">
    <property type="entry name" value="Co_F420_Hydgase/DH_bsu_N"/>
</dbReference>
<dbReference type="PANTHER" id="PTHR31332:SF0">
    <property type="entry name" value="7-HYDROXYMETHYL CHLOROPHYLL A REDUCTASE, CHLOROPLASTIC"/>
    <property type="match status" value="1"/>
</dbReference>
<dbReference type="InterPro" id="IPR007525">
    <property type="entry name" value="FrhB_FdhB_C"/>
</dbReference>
<feature type="domain" description="Coenzyme F420 hydrogenase/dehydrogenase beta subunit C-terminal" evidence="2">
    <location>
        <begin position="183"/>
        <end position="355"/>
    </location>
</feature>